<dbReference type="KEGG" id="acru:HHL28_13255"/>
<name>A0A858R991_9PROT</name>
<organism evidence="3 4">
    <name type="scientific">Aerophototrophica crusticola</name>
    <dbReference type="NCBI Taxonomy" id="1709002"/>
    <lineage>
        <taxon>Bacteria</taxon>
        <taxon>Pseudomonadati</taxon>
        <taxon>Pseudomonadota</taxon>
        <taxon>Alphaproteobacteria</taxon>
        <taxon>Rhodospirillales</taxon>
        <taxon>Rhodospirillaceae</taxon>
        <taxon>Aerophototrophica</taxon>
    </lineage>
</organism>
<feature type="transmembrane region" description="Helical" evidence="2">
    <location>
        <begin position="874"/>
        <end position="893"/>
    </location>
</feature>
<feature type="transmembrane region" description="Helical" evidence="2">
    <location>
        <begin position="942"/>
        <end position="961"/>
    </location>
</feature>
<dbReference type="Proteomes" id="UP000501891">
    <property type="component" value="Chromosome"/>
</dbReference>
<protein>
    <submittedName>
        <fullName evidence="3">Efflux RND transporter permease subunit</fullName>
    </submittedName>
</protein>
<keyword evidence="4" id="KW-1185">Reference proteome</keyword>
<reference evidence="3" key="1">
    <citation type="submission" date="2020-04" db="EMBL/GenBank/DDBJ databases">
        <title>A desert anoxygenic phototrophic bacterium fixes CO2 using RubisCO under aerobic conditions.</title>
        <authorList>
            <person name="Tang K."/>
        </authorList>
    </citation>
    <scope>NUCLEOTIDE SEQUENCE [LARGE SCALE GENOMIC DNA]</scope>
    <source>
        <strain evidence="3">MIMtkB3</strain>
    </source>
</reference>
<feature type="transmembrane region" description="Helical" evidence="2">
    <location>
        <begin position="838"/>
        <end position="862"/>
    </location>
</feature>
<dbReference type="Pfam" id="PF00873">
    <property type="entry name" value="ACR_tran"/>
    <property type="match status" value="1"/>
</dbReference>
<gene>
    <name evidence="3" type="ORF">HHL28_13255</name>
</gene>
<feature type="transmembrane region" description="Helical" evidence="2">
    <location>
        <begin position="973"/>
        <end position="999"/>
    </location>
</feature>
<keyword evidence="2" id="KW-0812">Transmembrane</keyword>
<accession>A0A858R991</accession>
<keyword evidence="2" id="KW-0472">Membrane</keyword>
<feature type="transmembrane region" description="Helical" evidence="2">
    <location>
        <begin position="15"/>
        <end position="35"/>
    </location>
</feature>
<dbReference type="PRINTS" id="PR00702">
    <property type="entry name" value="ACRIFLAVINRP"/>
</dbReference>
<dbReference type="EMBL" id="CP051775">
    <property type="protein sequence ID" value="QJE73931.1"/>
    <property type="molecule type" value="Genomic_DNA"/>
</dbReference>
<dbReference type="GO" id="GO:0005886">
    <property type="term" value="C:plasma membrane"/>
    <property type="evidence" value="ECO:0007669"/>
    <property type="project" value="TreeGrafter"/>
</dbReference>
<sequence length="1036" mass="111469">MSRGNISAVAIRHPVPPIVLFIILTFAGIVSFLSLDVTANPDIDFPVVNVSVSRPGAAPSELETQVTKKIEDAVANVTGIDKISSSVSDGSTTTTVEFKIGYDTDRAVNDVRDAVSRIRSDLPQDIYEPQVRRLDVTGDAILYYSVASETRTVEQLSWLVDNEITRAIQRVPGVGEIERRGGLSREIRVNLDPNRLMAFGVTADEVNTQLRVLNVDLPGGRGTIGSTEQSIRTLGAARTVEDLANTEIAISGGRKVRLRELGEVTDGTSEMRSVARLDGEPAVTFAIKRSPGSSELTVAQGVAKVVEKLRKDYPDVRFELTIDVTKFTKNSYDASVSALIEGALLAVLVVWLFLRDWRATLIAAVAMPLSIIPTFLVMEWLGFTINGITLLALALVVGILVDDAIVEIENIVRHIRMGKRPFPAALEAADEIGLAVVATTMTIVVVFVPVSFMPGIPGQFFKSFGITVAVAVLFSLAVARLITPLMAAYLLTPAQPHHKDGGPWTDRYMRVLDWCLRNRWKSALMALGIFIASVAPVLFIPTTFVPAQDQGFSVLTIELPPGATLADTDAAAQRAAGLLATRPEVKAVWTSAGRGGQVRSGQIIVMLKDRKERALHQKEFETDVQPLLRQVPGARLFFQATGPGGGGRDISIALTSNDGALLDKHAEQVATELRSLPFVANVTTTAALQRPEILIKPRLDRAAEQGVSVQAIGQVARIATLGDIDSNTAKFNMGDRQVPIRVQLDPGYRGNLDLIANLRVRTNAGATVPLKSVADIELGSGPVQISRFDRARRVSVQADLKGMEFGDAMKQINQLPAVKNLPLGVSKPAVGNAEQMAILFKGFAIALGTALLLIVAVLILLFRNFFQPPTILMALPLSVGGALGGLMLCGMSISLPSMIGILMLMGIVTKNSILLVEYAIVSIRDEGLDRHAALLDAGAKRARPIIMTTIAMIAGMVPIAVGWGADVEFRQPMAVAVIGGLVTSTLLSLVFVPVAFTFMDDFQKWLGPKLGRMLTHHDDMHPGPETPHLRPVGGDD</sequence>
<feature type="transmembrane region" description="Helical" evidence="2">
    <location>
        <begin position="334"/>
        <end position="354"/>
    </location>
</feature>
<dbReference type="InterPro" id="IPR027463">
    <property type="entry name" value="AcrB_DN_DC_subdom"/>
</dbReference>
<dbReference type="AlphaFoldDB" id="A0A858R991"/>
<dbReference type="Gene3D" id="3.30.70.1440">
    <property type="entry name" value="Multidrug efflux transporter AcrB pore domain"/>
    <property type="match status" value="1"/>
</dbReference>
<dbReference type="Gene3D" id="3.30.70.1320">
    <property type="entry name" value="Multidrug efflux transporter AcrB pore domain like"/>
    <property type="match status" value="1"/>
</dbReference>
<feature type="transmembrane region" description="Helical" evidence="2">
    <location>
        <begin position="361"/>
        <end position="382"/>
    </location>
</feature>
<feature type="transmembrane region" description="Helical" evidence="2">
    <location>
        <begin position="523"/>
        <end position="544"/>
    </location>
</feature>
<feature type="transmembrane region" description="Helical" evidence="2">
    <location>
        <begin position="899"/>
        <end position="921"/>
    </location>
</feature>
<dbReference type="SUPFAM" id="SSF82866">
    <property type="entry name" value="Multidrug efflux transporter AcrB transmembrane domain"/>
    <property type="match status" value="2"/>
</dbReference>
<dbReference type="PANTHER" id="PTHR32063:SF77">
    <property type="entry name" value="ACR FAMILY TRANSPORT PROTEIN"/>
    <property type="match status" value="1"/>
</dbReference>
<keyword evidence="2" id="KW-1133">Transmembrane helix</keyword>
<dbReference type="Gene3D" id="1.20.1640.10">
    <property type="entry name" value="Multidrug efflux transporter AcrB transmembrane domain"/>
    <property type="match status" value="2"/>
</dbReference>
<feature type="transmembrane region" description="Helical" evidence="2">
    <location>
        <begin position="388"/>
        <end position="412"/>
    </location>
</feature>
<evidence type="ECO:0000256" key="2">
    <source>
        <dbReference type="SAM" id="Phobius"/>
    </source>
</evidence>
<feature type="transmembrane region" description="Helical" evidence="2">
    <location>
        <begin position="432"/>
        <end position="452"/>
    </location>
</feature>
<dbReference type="SUPFAM" id="SSF82693">
    <property type="entry name" value="Multidrug efflux transporter AcrB pore domain, PN1, PN2, PC1 and PC2 subdomains"/>
    <property type="match status" value="3"/>
</dbReference>
<dbReference type="SUPFAM" id="SSF82714">
    <property type="entry name" value="Multidrug efflux transporter AcrB TolC docking domain, DN and DC subdomains"/>
    <property type="match status" value="2"/>
</dbReference>
<dbReference type="Gene3D" id="3.30.2090.10">
    <property type="entry name" value="Multidrug efflux transporter AcrB TolC docking domain, DN and DC subdomains"/>
    <property type="match status" value="2"/>
</dbReference>
<proteinExistence type="predicted"/>
<dbReference type="GO" id="GO:0042910">
    <property type="term" value="F:xenobiotic transmembrane transporter activity"/>
    <property type="evidence" value="ECO:0007669"/>
    <property type="project" value="TreeGrafter"/>
</dbReference>
<dbReference type="Gene3D" id="3.30.70.1430">
    <property type="entry name" value="Multidrug efflux transporter AcrB pore domain"/>
    <property type="match status" value="2"/>
</dbReference>
<dbReference type="InterPro" id="IPR001036">
    <property type="entry name" value="Acrflvin-R"/>
</dbReference>
<feature type="transmembrane region" description="Helical" evidence="2">
    <location>
        <begin position="464"/>
        <end position="491"/>
    </location>
</feature>
<feature type="region of interest" description="Disordered" evidence="1">
    <location>
        <begin position="1017"/>
        <end position="1036"/>
    </location>
</feature>
<evidence type="ECO:0000313" key="4">
    <source>
        <dbReference type="Proteomes" id="UP000501891"/>
    </source>
</evidence>
<evidence type="ECO:0000256" key="1">
    <source>
        <dbReference type="SAM" id="MobiDB-lite"/>
    </source>
</evidence>
<evidence type="ECO:0000313" key="3">
    <source>
        <dbReference type="EMBL" id="QJE73931.1"/>
    </source>
</evidence>
<dbReference type="PANTHER" id="PTHR32063">
    <property type="match status" value="1"/>
</dbReference>